<feature type="chain" id="PRO_5045651822" evidence="4">
    <location>
        <begin position="28"/>
        <end position="1244"/>
    </location>
</feature>
<evidence type="ECO:0000256" key="2">
    <source>
        <dbReference type="ARBA" id="ARBA00022801"/>
    </source>
</evidence>
<evidence type="ECO:0000313" key="7">
    <source>
        <dbReference type="EMBL" id="MFC0545399.1"/>
    </source>
</evidence>
<reference evidence="7 8" key="1">
    <citation type="submission" date="2024-09" db="EMBL/GenBank/DDBJ databases">
        <authorList>
            <person name="Sun Q."/>
            <person name="Mori K."/>
        </authorList>
    </citation>
    <scope>NUCLEOTIDE SEQUENCE [LARGE SCALE GENOMIC DNA]</scope>
    <source>
        <strain evidence="7 8">TBRC 1432</strain>
    </source>
</reference>
<evidence type="ECO:0000256" key="1">
    <source>
        <dbReference type="ARBA" id="ARBA00022670"/>
    </source>
</evidence>
<feature type="signal peptide" evidence="4">
    <location>
        <begin position="1"/>
        <end position="27"/>
    </location>
</feature>
<dbReference type="Pfam" id="PF00082">
    <property type="entry name" value="Peptidase_S8"/>
    <property type="match status" value="1"/>
</dbReference>
<accession>A0ABV6MZ18</accession>
<evidence type="ECO:0000259" key="5">
    <source>
        <dbReference type="Pfam" id="PF00082"/>
    </source>
</evidence>
<dbReference type="SUPFAM" id="SSF52743">
    <property type="entry name" value="Subtilisin-like"/>
    <property type="match status" value="1"/>
</dbReference>
<dbReference type="InterPro" id="IPR000209">
    <property type="entry name" value="Peptidase_S8/S53_dom"/>
</dbReference>
<feature type="domain" description="Peptidase S8/S53" evidence="5">
    <location>
        <begin position="255"/>
        <end position="505"/>
    </location>
</feature>
<dbReference type="InterPro" id="IPR036852">
    <property type="entry name" value="Peptidase_S8/S53_dom_sf"/>
</dbReference>
<keyword evidence="3" id="KW-0720">Serine protease</keyword>
<evidence type="ECO:0000313" key="8">
    <source>
        <dbReference type="Proteomes" id="UP001589810"/>
    </source>
</evidence>
<dbReference type="EMBL" id="JBHLUD010000009">
    <property type="protein sequence ID" value="MFC0545399.1"/>
    <property type="molecule type" value="Genomic_DNA"/>
</dbReference>
<gene>
    <name evidence="7" type="ORF">ACFFH7_28080</name>
</gene>
<keyword evidence="8" id="KW-1185">Reference proteome</keyword>
<comment type="caution">
    <text evidence="7">The sequence shown here is derived from an EMBL/GenBank/DDBJ whole genome shotgun (WGS) entry which is preliminary data.</text>
</comment>
<evidence type="ECO:0000259" key="6">
    <source>
        <dbReference type="Pfam" id="PF22148"/>
    </source>
</evidence>
<dbReference type="InterPro" id="IPR023828">
    <property type="entry name" value="Peptidase_S8_Ser-AS"/>
</dbReference>
<dbReference type="SUPFAM" id="SSF51004">
    <property type="entry name" value="C-terminal (heme d1) domain of cytochrome cd1-nitrite reductase"/>
    <property type="match status" value="1"/>
</dbReference>
<keyword evidence="1" id="KW-0645">Protease</keyword>
<name>A0ABV6MZ18_9PSEU</name>
<proteinExistence type="predicted"/>
<dbReference type="InterPro" id="IPR011048">
    <property type="entry name" value="Haem_d1_sf"/>
</dbReference>
<dbReference type="Proteomes" id="UP001589810">
    <property type="component" value="Unassembled WGS sequence"/>
</dbReference>
<dbReference type="Gene3D" id="3.40.50.200">
    <property type="entry name" value="Peptidase S8/S53 domain"/>
    <property type="match status" value="1"/>
</dbReference>
<feature type="domain" description="Fervidolysin-like N-terminal prodomain" evidence="6">
    <location>
        <begin position="79"/>
        <end position="109"/>
    </location>
</feature>
<dbReference type="Pfam" id="PF22148">
    <property type="entry name" value="Fervidolysin_NPro-like"/>
    <property type="match status" value="1"/>
</dbReference>
<sequence length="1244" mass="127407">MLRGLVLVTAAASAVALTAAGPSVASAAPLPLTEQGTSALGDLVGRPTAPASPKPDSVIVVTDGTAKFGANAKAIDGLPNTSLVHVDGDVDKAAQELRKQPGVRFAEPNRAVTSMSSGQLPLPGYAANLPVTGPDNYGVTSSLQSFLNANGVNALGAYDTLTSRYGQLPGAGEIITNVSSGDLTDQTTVVKDGQRYLDIPSMPLIPTYVNTSGGLDATGTTTGQDAQLAEVLLDFAVMAPLPHDRQRPEALGSKSTDLLGIAPGAQYRLVVPQQASTDGVAEALLAAARQNPRPNVITASLGFGVDQYGFPGRYLEDDALLQSVVGTIVRDYHIVVTISSNDGTRLYTPAAVGPDGGSTPTDLARKVSETTDISEDSFSTAPSKVVDSGAIAVGGTTLDDTLSQPGSANGTYATTRTNGAMSYSSGFGDRVDVSAPGNGIPSFIHTAGGTPQAVTAVFNGGTSASAPEVAAAAAVVLQAAHIAGKHLDPTDVRKVLQKTGRAVATPPQIDRKLTVGNQVDITAAVDSLLPKASKTEIQRISVAHRVTFGNLGGNFTEASDPNRIDLQTGTSGEGLVGPVTIGADVTGAPNHKLDYVVTVNGKDFHADQPAVRITPTQLLQAAGLPIVSTTDRTVDLTFQVRDGHKVLASAKKTLAIGPTDGTYAEATAPIAPATAKLGAPVTVHYDLTGVRSTKSPQLVVSSIGHWNPLTAPIFSAPYKVPLTATAGDVTIPASAFNGGGGLYGLGVVQDSTSLRPVYGEFVAIRVDGGTADHRAQAPTFNDNLHGLTLNRVTPNFTVNYDVRGLPGAVDAELEFSSPAPTLFNSYNTVTNANGTQPDNDGIDGGSALVRKLAGRNGSVKLDATRLGLGLSDSYNVRVIALGRDGKTVGQASPSSFLELDDGFTPDNTAVVDFAAHGTDSVVVTDDGNGHQAVRRYDPITGTYGANLATGNGFRLVGVDPSSHRAAVLHGNALEVYDVQTAKLAGTASLGDYLPIGGRVDITRHRAAILLWHNGDRADAVVSVDLATVTVGQPIAADKGVAAGTYFLIDVNQKTGQVFLSKAGGGLICFAGGNALVARVDLDAATVTPAGQSDGCAGALAVDEGTNTAYQLSYRSFSVNINGTANLIPVAGDTLVPSNAIAVRQQPPLTLAVDSGHHLALVAFQTPPAVPQFGAVGGLIFDNNATSQLAVVDLATGKAVGTVRGMNYSTGLVGPGSGRGVQLDPATRTGWTFSGDAHQVQQFSY</sequence>
<dbReference type="RefSeq" id="WP_273934656.1">
    <property type="nucleotide sequence ID" value="NZ_CP097263.1"/>
</dbReference>
<keyword evidence="2" id="KW-0378">Hydrolase</keyword>
<dbReference type="InterPro" id="IPR054399">
    <property type="entry name" value="Fervidolysin-like_N_prodom"/>
</dbReference>
<dbReference type="PROSITE" id="PS00138">
    <property type="entry name" value="SUBTILASE_SER"/>
    <property type="match status" value="1"/>
</dbReference>
<evidence type="ECO:0000256" key="4">
    <source>
        <dbReference type="SAM" id="SignalP"/>
    </source>
</evidence>
<keyword evidence="4" id="KW-0732">Signal</keyword>
<evidence type="ECO:0000256" key="3">
    <source>
        <dbReference type="ARBA" id="ARBA00022825"/>
    </source>
</evidence>
<organism evidence="7 8">
    <name type="scientific">Kutzneria chonburiensis</name>
    <dbReference type="NCBI Taxonomy" id="1483604"/>
    <lineage>
        <taxon>Bacteria</taxon>
        <taxon>Bacillati</taxon>
        <taxon>Actinomycetota</taxon>
        <taxon>Actinomycetes</taxon>
        <taxon>Pseudonocardiales</taxon>
        <taxon>Pseudonocardiaceae</taxon>
        <taxon>Kutzneria</taxon>
    </lineage>
</organism>
<protein>
    <submittedName>
        <fullName evidence="7">YncE family protein</fullName>
    </submittedName>
</protein>